<evidence type="ECO:0000313" key="3">
    <source>
        <dbReference type="EMBL" id="RGT48577.1"/>
    </source>
</evidence>
<feature type="domain" description="Peptidase S9 prolyl oligopeptidase catalytic" evidence="1">
    <location>
        <begin position="120"/>
        <end position="250"/>
    </location>
</feature>
<name>A0A412P4N4_9BACE</name>
<dbReference type="EMBL" id="RCXO01000003">
    <property type="protein sequence ID" value="RYT82079.1"/>
    <property type="molecule type" value="Genomic_DNA"/>
</dbReference>
<dbReference type="Gene3D" id="3.40.50.1820">
    <property type="entry name" value="alpha/beta hydrolase"/>
    <property type="match status" value="1"/>
</dbReference>
<dbReference type="Proteomes" id="UP000291191">
    <property type="component" value="Unassembled WGS sequence"/>
</dbReference>
<evidence type="ECO:0000313" key="4">
    <source>
        <dbReference type="EMBL" id="RYT82079.1"/>
    </source>
</evidence>
<dbReference type="InterPro" id="IPR036514">
    <property type="entry name" value="SGNH_hydro_sf"/>
</dbReference>
<dbReference type="InterPro" id="IPR029058">
    <property type="entry name" value="AB_hydrolase_fold"/>
</dbReference>
<dbReference type="PANTHER" id="PTHR30383">
    <property type="entry name" value="THIOESTERASE 1/PROTEASE 1/LYSOPHOSPHOLIPASE L1"/>
    <property type="match status" value="1"/>
</dbReference>
<dbReference type="SUPFAM" id="SSF52266">
    <property type="entry name" value="SGNH hydrolase"/>
    <property type="match status" value="1"/>
</dbReference>
<dbReference type="GO" id="GO:0008236">
    <property type="term" value="F:serine-type peptidase activity"/>
    <property type="evidence" value="ECO:0007669"/>
    <property type="project" value="InterPro"/>
</dbReference>
<evidence type="ECO:0000259" key="2">
    <source>
        <dbReference type="Pfam" id="PF13472"/>
    </source>
</evidence>
<protein>
    <submittedName>
        <fullName evidence="4">SGNH/GDSL hydrolase family protein</fullName>
    </submittedName>
</protein>
<dbReference type="EMBL" id="QRWT01000026">
    <property type="protein sequence ID" value="RGT48577.1"/>
    <property type="molecule type" value="Genomic_DNA"/>
</dbReference>
<dbReference type="InterPro" id="IPR051532">
    <property type="entry name" value="Ester_Hydrolysis_Enzymes"/>
</dbReference>
<proteinExistence type="predicted"/>
<evidence type="ECO:0000313" key="5">
    <source>
        <dbReference type="Proteomes" id="UP000284772"/>
    </source>
</evidence>
<dbReference type="RefSeq" id="WP_115503078.1">
    <property type="nucleotide sequence ID" value="NZ_CABMMK010000005.1"/>
</dbReference>
<dbReference type="OrthoDB" id="9796689at2"/>
<dbReference type="Pfam" id="PF13472">
    <property type="entry name" value="Lipase_GDSL_2"/>
    <property type="match status" value="1"/>
</dbReference>
<gene>
    <name evidence="3" type="ORF">DWX27_18360</name>
    <name evidence="4" type="ORF">EAJ06_03565</name>
</gene>
<dbReference type="GO" id="GO:0006508">
    <property type="term" value="P:proteolysis"/>
    <property type="evidence" value="ECO:0007669"/>
    <property type="project" value="InterPro"/>
</dbReference>
<dbReference type="AlphaFoldDB" id="A0A412P4N4"/>
<dbReference type="Gene3D" id="2.60.120.260">
    <property type="entry name" value="Galactose-binding domain-like"/>
    <property type="match status" value="1"/>
</dbReference>
<comment type="caution">
    <text evidence="4">The sequence shown here is derived from an EMBL/GenBank/DDBJ whole genome shotgun (WGS) entry which is preliminary data.</text>
</comment>
<dbReference type="Proteomes" id="UP000284772">
    <property type="component" value="Unassembled WGS sequence"/>
</dbReference>
<reference evidence="3 5" key="1">
    <citation type="submission" date="2018-08" db="EMBL/GenBank/DDBJ databases">
        <title>A genome reference for cultivated species of the human gut microbiota.</title>
        <authorList>
            <person name="Zou Y."/>
            <person name="Xue W."/>
            <person name="Luo G."/>
        </authorList>
    </citation>
    <scope>NUCLEOTIDE SEQUENCE [LARGE SCALE GENOMIC DNA]</scope>
    <source>
        <strain evidence="3 5">AF19-10AC</strain>
    </source>
</reference>
<dbReference type="InterPro" id="IPR013830">
    <property type="entry name" value="SGNH_hydro"/>
</dbReference>
<evidence type="ECO:0000259" key="1">
    <source>
        <dbReference type="Pfam" id="PF00326"/>
    </source>
</evidence>
<dbReference type="CDD" id="cd00229">
    <property type="entry name" value="SGNH_hydrolase"/>
    <property type="match status" value="1"/>
</dbReference>
<dbReference type="Gene3D" id="3.40.50.1110">
    <property type="entry name" value="SGNH hydrolase"/>
    <property type="match status" value="1"/>
</dbReference>
<dbReference type="InterPro" id="IPR001375">
    <property type="entry name" value="Peptidase_S9_cat"/>
</dbReference>
<dbReference type="GO" id="GO:0004622">
    <property type="term" value="F:phosphatidylcholine lysophospholipase activity"/>
    <property type="evidence" value="ECO:0007669"/>
    <property type="project" value="TreeGrafter"/>
</dbReference>
<keyword evidence="6" id="KW-1185">Reference proteome</keyword>
<feature type="domain" description="SGNH hydrolase-type esterase" evidence="2">
    <location>
        <begin position="300"/>
        <end position="466"/>
    </location>
</feature>
<dbReference type="SUPFAM" id="SSF53474">
    <property type="entry name" value="alpha/beta-Hydrolases"/>
    <property type="match status" value="1"/>
</dbReference>
<organism evidence="4 6">
    <name type="scientific">Bacteroides intestinalis</name>
    <dbReference type="NCBI Taxonomy" id="329854"/>
    <lineage>
        <taxon>Bacteria</taxon>
        <taxon>Pseudomonadati</taxon>
        <taxon>Bacteroidota</taxon>
        <taxon>Bacteroidia</taxon>
        <taxon>Bacteroidales</taxon>
        <taxon>Bacteroidaceae</taxon>
        <taxon>Bacteroides</taxon>
    </lineage>
</organism>
<accession>A0A412P4N4</accession>
<dbReference type="PANTHER" id="PTHR30383:SF28">
    <property type="entry name" value="LIPASE_ACYLHYDROLASE"/>
    <property type="match status" value="1"/>
</dbReference>
<dbReference type="Pfam" id="PF00326">
    <property type="entry name" value="Peptidase_S9"/>
    <property type="match status" value="1"/>
</dbReference>
<keyword evidence="4" id="KW-0378">Hydrolase</keyword>
<evidence type="ECO:0000313" key="6">
    <source>
        <dbReference type="Proteomes" id="UP000291191"/>
    </source>
</evidence>
<reference evidence="4 6" key="2">
    <citation type="journal article" date="2019" name="Science, e1252229">
        <title>Invertible promoters mediate bacterial phase variation, antibiotic resistance, and host adaptation in the gut.</title>
        <authorList>
            <person name="Jiang X."/>
            <person name="Hall A.B."/>
            <person name="Arthur T.D."/>
            <person name="Plichta D.R."/>
            <person name="Covington C.T."/>
            <person name="Poyet M."/>
            <person name="Crothers J."/>
            <person name="Moses P.L."/>
            <person name="Tolonen A.C."/>
            <person name="Vlamakis H."/>
            <person name="Alm E.J."/>
            <person name="Xavier R.J."/>
        </authorList>
    </citation>
    <scope>NUCLEOTIDE SEQUENCE [LARGE SCALE GENOMIC DNA]</scope>
    <source>
        <strain evidence="6">bf_0095</strain>
        <strain evidence="4">Bf_0095</strain>
    </source>
</reference>
<sequence length="644" mass="73298">MNIKSFPYFFCLLWVLAISFYSTPVQGKIENGISKSKWHEGDRYDFKFQGRDAIVVVPQKAAAGNPWIWRPAFFDAFPAVDKALLERGFHVAYLDVTNDYASPWAIELGNRFYKEMVENYGLSSKVVMEGFSRGGLYSVIWASRNPDDVACLYLDAPLTDVFTCLKRLHKAAWKTLLKEWNLTEETIDRFDGNPVDNLEPLAKAGVPIISVCGDSDRSVPIEENMMVMRKRYLALGGNVELIIKPGCDHHPHSLEDPQPVVDFIMRQQPEHKKFQHYTIRGSLNNSFIKFERERRGRVAFIGGSITEMVGWKDMMEQQLQQRFPFTTFEFVEAGISSTGSTPGAFRLDNDVLSKGKIDLLFIDGSANDMTNGFTPEEQVRGVEGEIRHALEVNPETDIVLTHFATDGFLPIIARRQMPDAILNHERVANHYRVSSVNLAQEISERLQDGQFTWKEFGYAHPHPYGQSVYTAAISNLLDEMQREINAESTRRPHEIPAAQLDPYSYTKGHFIPLSRARIGRGWKITDDWNPDNKYEKRKGFVHVPMLEAARPGDRLTLSFKGRAIGIFCVCGPSAGILECSVDNAPFKKLDTYTAWSSALYIPWVYMLETELEDTEHTLRLRISSDKNPRSLGTECQIRNFVVNK</sequence>